<dbReference type="STRING" id="745411.B3C1_05942"/>
<protein>
    <submittedName>
        <fullName evidence="10">Type II secretion system F domain-containing protein</fullName>
    </submittedName>
</protein>
<keyword evidence="7 8" id="KW-0472">Membrane</keyword>
<evidence type="ECO:0000256" key="5">
    <source>
        <dbReference type="ARBA" id="ARBA00022692"/>
    </source>
</evidence>
<feature type="domain" description="Type II secretion system protein GspF" evidence="9">
    <location>
        <begin position="268"/>
        <end position="389"/>
    </location>
</feature>
<evidence type="ECO:0000256" key="8">
    <source>
        <dbReference type="SAM" id="Phobius"/>
    </source>
</evidence>
<dbReference type="FunFam" id="1.20.81.30:FF:000001">
    <property type="entry name" value="Type II secretion system protein F"/>
    <property type="match status" value="1"/>
</dbReference>
<dbReference type="Gene3D" id="1.20.81.30">
    <property type="entry name" value="Type II secretion system (T2SS), domain F"/>
    <property type="match status" value="2"/>
</dbReference>
<keyword evidence="4" id="KW-0997">Cell inner membrane</keyword>
<keyword evidence="11" id="KW-1185">Reference proteome</keyword>
<organism evidence="10 11">
    <name type="scientific">Gallaecimonas xiamenensis 3-C-1</name>
    <dbReference type="NCBI Taxonomy" id="745411"/>
    <lineage>
        <taxon>Bacteria</taxon>
        <taxon>Pseudomonadati</taxon>
        <taxon>Pseudomonadota</taxon>
        <taxon>Gammaproteobacteria</taxon>
        <taxon>Enterobacterales</taxon>
        <taxon>Gallaecimonadaceae</taxon>
        <taxon>Gallaecimonas</taxon>
    </lineage>
</organism>
<dbReference type="PANTHER" id="PTHR30012:SF0">
    <property type="entry name" value="TYPE II SECRETION SYSTEM PROTEIN F-RELATED"/>
    <property type="match status" value="1"/>
</dbReference>
<evidence type="ECO:0000259" key="9">
    <source>
        <dbReference type="Pfam" id="PF00482"/>
    </source>
</evidence>
<evidence type="ECO:0000256" key="1">
    <source>
        <dbReference type="ARBA" id="ARBA00004429"/>
    </source>
</evidence>
<feature type="transmembrane region" description="Helical" evidence="8">
    <location>
        <begin position="218"/>
        <end position="238"/>
    </location>
</feature>
<evidence type="ECO:0000256" key="3">
    <source>
        <dbReference type="ARBA" id="ARBA00022475"/>
    </source>
</evidence>
<reference evidence="10 11" key="1">
    <citation type="journal article" date="2012" name="J. Bacteriol.">
        <title>Genome Sequence of Gallaecimonas xiamenensis Type Strain 3-C-1.</title>
        <authorList>
            <person name="Lai Q."/>
            <person name="Wang L."/>
            <person name="Wang W."/>
            <person name="Shao Z."/>
        </authorList>
    </citation>
    <scope>NUCLEOTIDE SEQUENCE [LARGE SCALE GENOMIC DNA]</scope>
    <source>
        <strain evidence="10 11">3-C-1</strain>
    </source>
</reference>
<evidence type="ECO:0000256" key="7">
    <source>
        <dbReference type="ARBA" id="ARBA00023136"/>
    </source>
</evidence>
<dbReference type="Proteomes" id="UP000006755">
    <property type="component" value="Unassembled WGS sequence"/>
</dbReference>
<evidence type="ECO:0000256" key="4">
    <source>
        <dbReference type="ARBA" id="ARBA00022519"/>
    </source>
</evidence>
<proteinExistence type="inferred from homology"/>
<dbReference type="InterPro" id="IPR018076">
    <property type="entry name" value="T2SS_GspF_dom"/>
</dbReference>
<dbReference type="InterPro" id="IPR042094">
    <property type="entry name" value="T2SS_GspF_sf"/>
</dbReference>
<comment type="caution">
    <text evidence="10">The sequence shown here is derived from an EMBL/GenBank/DDBJ whole genome shotgun (WGS) entry which is preliminary data.</text>
</comment>
<feature type="transmembrane region" description="Helical" evidence="8">
    <location>
        <begin position="371"/>
        <end position="394"/>
    </location>
</feature>
<keyword evidence="6 8" id="KW-1133">Transmembrane helix</keyword>
<sequence>MPQFRYKAVTDKGQLQQGQLEAASREQVVSQLQALGLIPLEVRRQAIWDLQLGRQRLAHRLVLLFTQQLAALLGAGITLDRALTIMRQVGNDQALASLLAQLQDGLRAGKSLSAVLADQQGRFDRFYLNLVQAAEATGALGQGLTDLAAHLERAQDLRDKTLSAFIYPLILLAVSGLSLLIILTYVVPQFEQLFADMGKALPLSTQVVIGLADALRHYGIWMLLALVLAMSLGQKLLADPTRRLAWDKLRLRLPLLGKLLQKLEMARFSRSLGTLMAGGVPLVKALTIAREVLQNQQMSQAIGEVTLGIKEGRRLAEPLQATGLFPALALQMIQVGEETGQLDQMLLKVASVYDREVETSLQRLLAVLEPAMIVGLGLFIAAIIMSILVAILSINELPL</sequence>
<feature type="domain" description="Type II secretion system protein GspF" evidence="9">
    <location>
        <begin position="65"/>
        <end position="188"/>
    </location>
</feature>
<dbReference type="EMBL" id="AMRI01000006">
    <property type="protein sequence ID" value="EKE75977.1"/>
    <property type="molecule type" value="Genomic_DNA"/>
</dbReference>
<accession>K2JNB0</accession>
<dbReference type="PANTHER" id="PTHR30012">
    <property type="entry name" value="GENERAL SECRETION PATHWAY PROTEIN"/>
    <property type="match status" value="1"/>
</dbReference>
<dbReference type="AlphaFoldDB" id="K2JNB0"/>
<dbReference type="PRINTS" id="PR00812">
    <property type="entry name" value="BCTERIALGSPF"/>
</dbReference>
<evidence type="ECO:0000256" key="6">
    <source>
        <dbReference type="ARBA" id="ARBA00022989"/>
    </source>
</evidence>
<feature type="transmembrane region" description="Helical" evidence="8">
    <location>
        <begin position="165"/>
        <end position="187"/>
    </location>
</feature>
<dbReference type="InterPro" id="IPR003004">
    <property type="entry name" value="GspF/PilC"/>
</dbReference>
<dbReference type="Pfam" id="PF00482">
    <property type="entry name" value="T2SSF"/>
    <property type="match status" value="2"/>
</dbReference>
<keyword evidence="3" id="KW-1003">Cell membrane</keyword>
<dbReference type="GO" id="GO:0015628">
    <property type="term" value="P:protein secretion by the type II secretion system"/>
    <property type="evidence" value="ECO:0007669"/>
    <property type="project" value="TreeGrafter"/>
</dbReference>
<name>K2JNB0_9GAMM</name>
<comment type="similarity">
    <text evidence="2">Belongs to the GSP F family.</text>
</comment>
<dbReference type="eggNOG" id="COG1459">
    <property type="taxonomic scope" value="Bacteria"/>
</dbReference>
<evidence type="ECO:0000313" key="10">
    <source>
        <dbReference type="EMBL" id="EKE75977.1"/>
    </source>
</evidence>
<keyword evidence="5 8" id="KW-0812">Transmembrane</keyword>
<evidence type="ECO:0000256" key="2">
    <source>
        <dbReference type="ARBA" id="ARBA00005745"/>
    </source>
</evidence>
<gene>
    <name evidence="10" type="ORF">B3C1_05942</name>
</gene>
<dbReference type="OrthoDB" id="9805682at2"/>
<dbReference type="RefSeq" id="WP_008483568.1">
    <property type="nucleotide sequence ID" value="NZ_AMRI01000006.1"/>
</dbReference>
<comment type="subcellular location">
    <subcellularLocation>
        <location evidence="1">Cell inner membrane</location>
        <topology evidence="1">Multi-pass membrane protein</topology>
    </subcellularLocation>
</comment>
<evidence type="ECO:0000313" key="11">
    <source>
        <dbReference type="Proteomes" id="UP000006755"/>
    </source>
</evidence>
<dbReference type="GO" id="GO:0005886">
    <property type="term" value="C:plasma membrane"/>
    <property type="evidence" value="ECO:0007669"/>
    <property type="project" value="UniProtKB-SubCell"/>
</dbReference>